<comment type="caution">
    <text evidence="1">The sequence shown here is derived from an EMBL/GenBank/DDBJ whole genome shotgun (WGS) entry which is preliminary data.</text>
</comment>
<protein>
    <recommendedName>
        <fullName evidence="3">Transposase</fullName>
    </recommendedName>
</protein>
<name>A0ABN3Q389_9ACTN</name>
<accession>A0ABN3Q389</accession>
<keyword evidence="2" id="KW-1185">Reference proteome</keyword>
<evidence type="ECO:0000313" key="2">
    <source>
        <dbReference type="Proteomes" id="UP001501447"/>
    </source>
</evidence>
<proteinExistence type="predicted"/>
<dbReference type="Proteomes" id="UP001501447">
    <property type="component" value="Unassembled WGS sequence"/>
</dbReference>
<organism evidence="1 2">
    <name type="scientific">Streptomyces axinellae</name>
    <dbReference type="NCBI Taxonomy" id="552788"/>
    <lineage>
        <taxon>Bacteria</taxon>
        <taxon>Bacillati</taxon>
        <taxon>Actinomycetota</taxon>
        <taxon>Actinomycetes</taxon>
        <taxon>Kitasatosporales</taxon>
        <taxon>Streptomycetaceae</taxon>
        <taxon>Streptomyces</taxon>
    </lineage>
</organism>
<gene>
    <name evidence="1" type="ORF">GCM10009863_30250</name>
</gene>
<evidence type="ECO:0008006" key="3">
    <source>
        <dbReference type="Google" id="ProtNLM"/>
    </source>
</evidence>
<evidence type="ECO:0000313" key="1">
    <source>
        <dbReference type="EMBL" id="GAA2614491.1"/>
    </source>
</evidence>
<reference evidence="1 2" key="1">
    <citation type="journal article" date="2019" name="Int. J. Syst. Evol. Microbiol.">
        <title>The Global Catalogue of Microorganisms (GCM) 10K type strain sequencing project: providing services to taxonomists for standard genome sequencing and annotation.</title>
        <authorList>
            <consortium name="The Broad Institute Genomics Platform"/>
            <consortium name="The Broad Institute Genome Sequencing Center for Infectious Disease"/>
            <person name="Wu L."/>
            <person name="Ma J."/>
        </authorList>
    </citation>
    <scope>NUCLEOTIDE SEQUENCE [LARGE SCALE GENOMIC DNA]</scope>
    <source>
        <strain evidence="1 2">JCM 16373</strain>
    </source>
</reference>
<sequence length="83" mass="9342">MGRRPARAQPLAEWPEGEDTPTRFWLSDLPAATPIPDVVRLAKIRVEHDYRALEHGLGLDHFEGRSWTGRHLHVTLATALPPS</sequence>
<dbReference type="EMBL" id="BAAARJ010000009">
    <property type="protein sequence ID" value="GAA2614491.1"/>
    <property type="molecule type" value="Genomic_DNA"/>
</dbReference>